<evidence type="ECO:0000256" key="2">
    <source>
        <dbReference type="SAM" id="SignalP"/>
    </source>
</evidence>
<dbReference type="Gene3D" id="2.10.25.10">
    <property type="entry name" value="Laminin"/>
    <property type="match status" value="1"/>
</dbReference>
<evidence type="ECO:0000259" key="3">
    <source>
        <dbReference type="Pfam" id="PF01826"/>
    </source>
</evidence>
<reference evidence="5" key="1">
    <citation type="submission" date="2022-11" db="UniProtKB">
        <authorList>
            <consortium name="WormBaseParasite"/>
        </authorList>
    </citation>
    <scope>IDENTIFICATION</scope>
</reference>
<dbReference type="Pfam" id="PF01826">
    <property type="entry name" value="TIL"/>
    <property type="match status" value="1"/>
</dbReference>
<evidence type="ECO:0000313" key="4">
    <source>
        <dbReference type="Proteomes" id="UP000887566"/>
    </source>
</evidence>
<dbReference type="Proteomes" id="UP000887566">
    <property type="component" value="Unplaced"/>
</dbReference>
<dbReference type="InterPro" id="IPR002919">
    <property type="entry name" value="TIL_dom"/>
</dbReference>
<evidence type="ECO:0000313" key="5">
    <source>
        <dbReference type="WBParaSite" id="PSAMB.scaffold1063size36471.g10728.t1"/>
    </source>
</evidence>
<dbReference type="CDD" id="cd19941">
    <property type="entry name" value="TIL"/>
    <property type="match status" value="1"/>
</dbReference>
<feature type="domain" description="TIL" evidence="3">
    <location>
        <begin position="132"/>
        <end position="186"/>
    </location>
</feature>
<accession>A0A914UJL1</accession>
<feature type="chain" id="PRO_5037655320" evidence="2">
    <location>
        <begin position="17"/>
        <end position="232"/>
    </location>
</feature>
<dbReference type="GO" id="GO:0004867">
    <property type="term" value="F:serine-type endopeptidase inhibitor activity"/>
    <property type="evidence" value="ECO:0007669"/>
    <property type="project" value="UniProtKB-KW"/>
</dbReference>
<dbReference type="InterPro" id="IPR036084">
    <property type="entry name" value="Ser_inhib-like_sf"/>
</dbReference>
<keyword evidence="1" id="KW-0646">Protease inhibitor</keyword>
<keyword evidence="1" id="KW-0722">Serine protease inhibitor</keyword>
<keyword evidence="4" id="KW-1185">Reference proteome</keyword>
<dbReference type="SUPFAM" id="SSF57567">
    <property type="entry name" value="Serine protease inhibitors"/>
    <property type="match status" value="1"/>
</dbReference>
<feature type="signal peptide" evidence="2">
    <location>
        <begin position="1"/>
        <end position="16"/>
    </location>
</feature>
<protein>
    <submittedName>
        <fullName evidence="5">TIL domain-containing protein</fullName>
    </submittedName>
</protein>
<name>A0A914UJL1_9BILA</name>
<sequence length="232" mass="23642">MKTAFLIAFAVVSVSSSTPPVSGGMSWCDYARAVGREMAGCSNGLTGNILPSPNTISSDPACTANIVCPSQTTCIRGQCVPLVGIPASEPPVSIFPAPPQILPAINPCAKIFCIATTTCVNGQCVPLSSGSCPANEEFVSCSTCETPCGKSNVACPLMCGPPKCECVASKGFARDSNGRCVPQSQCPAGNNAGKSVGCAATTCLTGQRCVEEQVQCYVPPCYPITTCVPISG</sequence>
<evidence type="ECO:0000256" key="1">
    <source>
        <dbReference type="ARBA" id="ARBA00022900"/>
    </source>
</evidence>
<keyword evidence="2" id="KW-0732">Signal</keyword>
<proteinExistence type="predicted"/>
<organism evidence="4 5">
    <name type="scientific">Plectus sambesii</name>
    <dbReference type="NCBI Taxonomy" id="2011161"/>
    <lineage>
        <taxon>Eukaryota</taxon>
        <taxon>Metazoa</taxon>
        <taxon>Ecdysozoa</taxon>
        <taxon>Nematoda</taxon>
        <taxon>Chromadorea</taxon>
        <taxon>Plectida</taxon>
        <taxon>Plectina</taxon>
        <taxon>Plectoidea</taxon>
        <taxon>Plectidae</taxon>
        <taxon>Plectus</taxon>
    </lineage>
</organism>
<dbReference type="WBParaSite" id="PSAMB.scaffold1063size36471.g10728.t1">
    <property type="protein sequence ID" value="PSAMB.scaffold1063size36471.g10728.t1"/>
    <property type="gene ID" value="PSAMB.scaffold1063size36471.g10728"/>
</dbReference>
<dbReference type="AlphaFoldDB" id="A0A914UJL1"/>